<dbReference type="OrthoDB" id="9813465at2"/>
<proteinExistence type="predicted"/>
<name>A0A7Z8K009_9CELL</name>
<dbReference type="EMBL" id="SZYE01000091">
    <property type="protein sequence ID" value="TKR23322.1"/>
    <property type="molecule type" value="Genomic_DNA"/>
</dbReference>
<dbReference type="InterPro" id="IPR049349">
    <property type="entry name" value="DUF2264_N"/>
</dbReference>
<dbReference type="AlphaFoldDB" id="A0A7Z8K009"/>
<reference evidence="2 3" key="1">
    <citation type="submission" date="2019-05" db="EMBL/GenBank/DDBJ databases">
        <title>Genome sequence of Cellulomonas hominis strain CS1.</title>
        <authorList>
            <person name="Belmont J."/>
            <person name="Maclea K.S."/>
        </authorList>
    </citation>
    <scope>NUCLEOTIDE SEQUENCE [LARGE SCALE GENOMIC DNA]</scope>
    <source>
        <strain evidence="2 3">CS1</strain>
    </source>
</reference>
<dbReference type="PANTHER" id="PTHR35339">
    <property type="entry name" value="LINALOOL DEHYDRATASE_ISOMERASE DOMAIN-CONTAINING PROTEIN"/>
    <property type="match status" value="1"/>
</dbReference>
<protein>
    <submittedName>
        <fullName evidence="2">DUF2264 domain-containing protein</fullName>
    </submittedName>
</protein>
<gene>
    <name evidence="2" type="ORF">FA014_11830</name>
</gene>
<sequence>MSPRTGWTRDTWLALADRLLDGARPYASPGHARITPPGAPGGYGRDVDGLEGFARTFLLAGFRLAGERGADPANLAEWYAEGLASGTDPRAADRWVRLDEHPQAKVEAASIALILDLTRPWIWDRLDPAVQERVVDYLAPAVGDPTYPRINWVWFRTVVQTFLRSVGGPWSADDVAEDLATHDTFARADGWLADGAERSFDHYVGWALHLYPVLWARMAGATDLRSADARRADVAALDRYLTDAVHLVGADGSPLLQGRSLVYRFAAAAPFWVGAMAEVPSVRPGLLRRAASGVVRHFVDAGAPDDRGLLTLGWHDAWPRLAQSYSGPGSPYWASKGLLGVALPADHPVWTATEEPLPVESGDTLRAVRAPGWVVAGTRADGVVRVLNHGTDHADEGSTAGDSPLYARIGYSTATAPLLDDTAWTDPLEGSVALVDAAGRASHRTGFRTLATAVGAGPAPVGVAASRVSAHWLAPAVHQVRHGSGLAGEATPAGTLLVASLVRGPWELRLVRVEEAVAGARLRVGGWAVAGADVAHAADPADPAPAPGGRTAAVARAG</sequence>
<accession>A0A7Z8K009</accession>
<evidence type="ECO:0000259" key="1">
    <source>
        <dbReference type="Pfam" id="PF10022"/>
    </source>
</evidence>
<dbReference type="Proteomes" id="UP000308121">
    <property type="component" value="Unassembled WGS sequence"/>
</dbReference>
<dbReference type="Pfam" id="PF10022">
    <property type="entry name" value="DUF2264"/>
    <property type="match status" value="1"/>
</dbReference>
<feature type="non-terminal residue" evidence="2">
    <location>
        <position position="558"/>
    </location>
</feature>
<dbReference type="PANTHER" id="PTHR35339:SF4">
    <property type="entry name" value="LINALOOL DEHYDRATASE_ISOMERASE DOMAIN-CONTAINING PROTEIN"/>
    <property type="match status" value="1"/>
</dbReference>
<dbReference type="InterPro" id="IPR016624">
    <property type="entry name" value="UCP014753"/>
</dbReference>
<evidence type="ECO:0000313" key="3">
    <source>
        <dbReference type="Proteomes" id="UP000308121"/>
    </source>
</evidence>
<feature type="domain" description="DUF2264" evidence="1">
    <location>
        <begin position="8"/>
        <end position="357"/>
    </location>
</feature>
<comment type="caution">
    <text evidence="2">The sequence shown here is derived from an EMBL/GenBank/DDBJ whole genome shotgun (WGS) entry which is preliminary data.</text>
</comment>
<evidence type="ECO:0000313" key="2">
    <source>
        <dbReference type="EMBL" id="TKR23322.1"/>
    </source>
</evidence>
<organism evidence="2 3">
    <name type="scientific">Cellulomonas hominis</name>
    <dbReference type="NCBI Taxonomy" id="156981"/>
    <lineage>
        <taxon>Bacteria</taxon>
        <taxon>Bacillati</taxon>
        <taxon>Actinomycetota</taxon>
        <taxon>Actinomycetes</taxon>
        <taxon>Micrococcales</taxon>
        <taxon>Cellulomonadaceae</taxon>
        <taxon>Cellulomonas</taxon>
    </lineage>
</organism>